<dbReference type="EMBL" id="UYSU01035945">
    <property type="protein sequence ID" value="VDL96931.1"/>
    <property type="molecule type" value="Genomic_DNA"/>
</dbReference>
<dbReference type="InterPro" id="IPR050927">
    <property type="entry name" value="TRPM"/>
</dbReference>
<sequence length="427" mass="48349">MAHAIITSCENVDFVELEFVAGSRRNSRDLRIRASYELETLKTAILDSTRHHRKSHDDQLSGKFEKISPRKQPSSDGVLVHNLSSHRLTQQQIVVLSYDAKFNTIDVRPEDFIASFESALQKCDAVILCYVRILDYLLVFKPFGPHIIIMKPMLQEFSIFLVVIIIVLVPQAIALQRLSFPYLEEFSVADFLSSLEYPYYNLYGEIEPDGLSGMRTDCAPNGINCPLANPMSNVLQVLYLFFALVLLINLLIAVFRSSRNRRLAQYALTSDYRKRKFQHKNCELIEKNAASARVFNRGSEDKTPYGQLSRVVINEKRRIDFVEAAVNTKSETQLGEDEAVIRTAIGVADRLGRQHVLSISPAHDNIVQQLPAPRLESAGARRLLGVLSSEVSKERLLCKSVRNIRDAFFSLLEEVKTMNNAMDAAVR</sequence>
<evidence type="ECO:0000313" key="2">
    <source>
        <dbReference type="EMBL" id="VDL96931.1"/>
    </source>
</evidence>
<keyword evidence="3" id="KW-1185">Reference proteome</keyword>
<feature type="transmembrane region" description="Helical" evidence="1">
    <location>
        <begin position="237"/>
        <end position="255"/>
    </location>
</feature>
<evidence type="ECO:0000313" key="4">
    <source>
        <dbReference type="WBParaSite" id="SSLN_0001095701-mRNA-1"/>
    </source>
</evidence>
<dbReference type="PANTHER" id="PTHR13800">
    <property type="entry name" value="TRANSIENT RECEPTOR POTENTIAL CATION CHANNEL, SUBFAMILY M, MEMBER 6"/>
    <property type="match status" value="1"/>
</dbReference>
<accession>A0A183T248</accession>
<evidence type="ECO:0000313" key="3">
    <source>
        <dbReference type="Proteomes" id="UP000275846"/>
    </source>
</evidence>
<gene>
    <name evidence="2" type="ORF">SSLN_LOCUS10546</name>
</gene>
<protein>
    <submittedName>
        <fullName evidence="4">Ion_trans domain-containing protein</fullName>
    </submittedName>
</protein>
<name>A0A183T248_SCHSO</name>
<dbReference type="GO" id="GO:0005261">
    <property type="term" value="F:monoatomic cation channel activity"/>
    <property type="evidence" value="ECO:0007669"/>
    <property type="project" value="TreeGrafter"/>
</dbReference>
<dbReference type="PANTHER" id="PTHR13800:SF41">
    <property type="entry name" value="PROTEIN CED-11"/>
    <property type="match status" value="1"/>
</dbReference>
<reference evidence="4" key="1">
    <citation type="submission" date="2016-06" db="UniProtKB">
        <authorList>
            <consortium name="WormBaseParasite"/>
        </authorList>
    </citation>
    <scope>IDENTIFICATION</scope>
</reference>
<keyword evidence="1" id="KW-1133">Transmembrane helix</keyword>
<dbReference type="STRING" id="70667.A0A183T248"/>
<dbReference type="Proteomes" id="UP000275846">
    <property type="component" value="Unassembled WGS sequence"/>
</dbReference>
<reference evidence="2 3" key="2">
    <citation type="submission" date="2018-11" db="EMBL/GenBank/DDBJ databases">
        <authorList>
            <consortium name="Pathogen Informatics"/>
        </authorList>
    </citation>
    <scope>NUCLEOTIDE SEQUENCE [LARGE SCALE GENOMIC DNA]</scope>
    <source>
        <strain evidence="2 3">NST_G2</strain>
    </source>
</reference>
<evidence type="ECO:0000256" key="1">
    <source>
        <dbReference type="SAM" id="Phobius"/>
    </source>
</evidence>
<keyword evidence="1" id="KW-0472">Membrane</keyword>
<dbReference type="WBParaSite" id="SSLN_0001095701-mRNA-1">
    <property type="protein sequence ID" value="SSLN_0001095701-mRNA-1"/>
    <property type="gene ID" value="SSLN_0001095701"/>
</dbReference>
<proteinExistence type="predicted"/>
<dbReference type="GO" id="GO:0030001">
    <property type="term" value="P:metal ion transport"/>
    <property type="evidence" value="ECO:0007669"/>
    <property type="project" value="TreeGrafter"/>
</dbReference>
<keyword evidence="1" id="KW-0812">Transmembrane</keyword>
<dbReference type="AlphaFoldDB" id="A0A183T248"/>
<organism evidence="4">
    <name type="scientific">Schistocephalus solidus</name>
    <name type="common">Tapeworm</name>
    <dbReference type="NCBI Taxonomy" id="70667"/>
    <lineage>
        <taxon>Eukaryota</taxon>
        <taxon>Metazoa</taxon>
        <taxon>Spiralia</taxon>
        <taxon>Lophotrochozoa</taxon>
        <taxon>Platyhelminthes</taxon>
        <taxon>Cestoda</taxon>
        <taxon>Eucestoda</taxon>
        <taxon>Diphyllobothriidea</taxon>
        <taxon>Diphyllobothriidae</taxon>
        <taxon>Schistocephalus</taxon>
    </lineage>
</organism>
<feature type="transmembrane region" description="Helical" evidence="1">
    <location>
        <begin position="157"/>
        <end position="175"/>
    </location>
</feature>
<dbReference type="GO" id="GO:0005886">
    <property type="term" value="C:plasma membrane"/>
    <property type="evidence" value="ECO:0007669"/>
    <property type="project" value="TreeGrafter"/>
</dbReference>